<dbReference type="InterPro" id="IPR013766">
    <property type="entry name" value="Thioredoxin_domain"/>
</dbReference>
<dbReference type="Proteomes" id="UP000589716">
    <property type="component" value="Unassembled WGS sequence"/>
</dbReference>
<dbReference type="AlphaFoldDB" id="A0A853IJ63"/>
<proteinExistence type="predicted"/>
<evidence type="ECO:0000259" key="1">
    <source>
        <dbReference type="Pfam" id="PF00085"/>
    </source>
</evidence>
<sequence length="111" mass="11734">MGLALTDPDLRALLARTLASLPADGAVVCLCAAWCRVCDDFRPGFEQAAAARPTLAFRWLDIEDEADALGDIDVETFPTLVIGGRDGAVRFAGPVVPQPGQIARLLQSLGL</sequence>
<feature type="domain" description="Thioredoxin" evidence="1">
    <location>
        <begin position="25"/>
        <end position="84"/>
    </location>
</feature>
<accession>A0A853IJ63</accession>
<dbReference type="Gene3D" id="3.40.30.10">
    <property type="entry name" value="Glutaredoxin"/>
    <property type="match status" value="1"/>
</dbReference>
<dbReference type="InterPro" id="IPR036249">
    <property type="entry name" value="Thioredoxin-like_sf"/>
</dbReference>
<reference evidence="2 3" key="1">
    <citation type="submission" date="2020-07" db="EMBL/GenBank/DDBJ databases">
        <authorList>
            <person name="Maaloum M."/>
        </authorList>
    </citation>
    <scope>NUCLEOTIDE SEQUENCE [LARGE SCALE GENOMIC DNA]</scope>
    <source>
        <strain evidence="2 3">GCS-AN-3</strain>
    </source>
</reference>
<gene>
    <name evidence="2" type="ORF">H0I39_01285</name>
</gene>
<evidence type="ECO:0000313" key="2">
    <source>
        <dbReference type="EMBL" id="NZA00753.1"/>
    </source>
</evidence>
<dbReference type="CDD" id="cd02947">
    <property type="entry name" value="TRX_family"/>
    <property type="match status" value="1"/>
</dbReference>
<comment type="caution">
    <text evidence="2">The sequence shown here is derived from an EMBL/GenBank/DDBJ whole genome shotgun (WGS) entry which is preliminary data.</text>
</comment>
<organism evidence="2 3">
    <name type="scientific">Ottowia beijingensis</name>
    <dbReference type="NCBI Taxonomy" id="1207057"/>
    <lineage>
        <taxon>Bacteria</taxon>
        <taxon>Pseudomonadati</taxon>
        <taxon>Pseudomonadota</taxon>
        <taxon>Betaproteobacteria</taxon>
        <taxon>Burkholderiales</taxon>
        <taxon>Comamonadaceae</taxon>
        <taxon>Ottowia</taxon>
    </lineage>
</organism>
<dbReference type="RefSeq" id="WP_180549298.1">
    <property type="nucleotide sequence ID" value="NZ_JACCKX010000001.1"/>
</dbReference>
<name>A0A853IJ63_9BURK</name>
<dbReference type="Pfam" id="PF00085">
    <property type="entry name" value="Thioredoxin"/>
    <property type="match status" value="1"/>
</dbReference>
<protein>
    <submittedName>
        <fullName evidence="2">Thioredoxin family protein</fullName>
    </submittedName>
</protein>
<dbReference type="SUPFAM" id="SSF52833">
    <property type="entry name" value="Thioredoxin-like"/>
    <property type="match status" value="1"/>
</dbReference>
<dbReference type="EMBL" id="JACCKX010000001">
    <property type="protein sequence ID" value="NZA00753.1"/>
    <property type="molecule type" value="Genomic_DNA"/>
</dbReference>
<evidence type="ECO:0000313" key="3">
    <source>
        <dbReference type="Proteomes" id="UP000589716"/>
    </source>
</evidence>
<keyword evidence="3" id="KW-1185">Reference proteome</keyword>